<evidence type="ECO:0000256" key="3">
    <source>
        <dbReference type="ARBA" id="ARBA00022475"/>
    </source>
</evidence>
<dbReference type="InterPro" id="IPR052214">
    <property type="entry name" value="DAG_Lipase-Related"/>
</dbReference>
<gene>
    <name evidence="18" type="ORF">BWQ96_02981</name>
</gene>
<evidence type="ECO:0000256" key="15">
    <source>
        <dbReference type="SAM" id="MobiDB-lite"/>
    </source>
</evidence>
<dbReference type="Pfam" id="PF01764">
    <property type="entry name" value="Lipase_3"/>
    <property type="match status" value="1"/>
</dbReference>
<evidence type="ECO:0000256" key="13">
    <source>
        <dbReference type="ARBA" id="ARBA00024531"/>
    </source>
</evidence>
<protein>
    <recommendedName>
        <fullName evidence="14">sn-1-specific diacylglycerol lipase</fullName>
        <ecNumber evidence="14">3.1.1.116</ecNumber>
    </recommendedName>
</protein>
<evidence type="ECO:0000256" key="16">
    <source>
        <dbReference type="SAM" id="Phobius"/>
    </source>
</evidence>
<accession>A0A2V3IYH3</accession>
<organism evidence="18 19">
    <name type="scientific">Gracilariopsis chorda</name>
    <dbReference type="NCBI Taxonomy" id="448386"/>
    <lineage>
        <taxon>Eukaryota</taxon>
        <taxon>Rhodophyta</taxon>
        <taxon>Florideophyceae</taxon>
        <taxon>Rhodymeniophycidae</taxon>
        <taxon>Gracilariales</taxon>
        <taxon>Gracilariaceae</taxon>
        <taxon>Gracilariopsis</taxon>
    </lineage>
</organism>
<evidence type="ECO:0000259" key="17">
    <source>
        <dbReference type="Pfam" id="PF01764"/>
    </source>
</evidence>
<evidence type="ECO:0000256" key="12">
    <source>
        <dbReference type="ARBA" id="ARBA00023136"/>
    </source>
</evidence>
<comment type="cofactor">
    <cofactor evidence="1">
        <name>Ca(2+)</name>
        <dbReference type="ChEBI" id="CHEBI:29108"/>
    </cofactor>
</comment>
<dbReference type="Gene3D" id="3.40.50.1820">
    <property type="entry name" value="alpha/beta hydrolase"/>
    <property type="match status" value="1"/>
</dbReference>
<dbReference type="InterPro" id="IPR002921">
    <property type="entry name" value="Fungal_lipase-type"/>
</dbReference>
<dbReference type="GO" id="GO:0016042">
    <property type="term" value="P:lipid catabolic process"/>
    <property type="evidence" value="ECO:0007669"/>
    <property type="project" value="UniProtKB-KW"/>
</dbReference>
<dbReference type="Proteomes" id="UP000247409">
    <property type="component" value="Unassembled WGS sequence"/>
</dbReference>
<dbReference type="GO" id="GO:0046872">
    <property type="term" value="F:metal ion binding"/>
    <property type="evidence" value="ECO:0007669"/>
    <property type="project" value="UniProtKB-KW"/>
</dbReference>
<evidence type="ECO:0000256" key="1">
    <source>
        <dbReference type="ARBA" id="ARBA00001913"/>
    </source>
</evidence>
<dbReference type="GO" id="GO:0005886">
    <property type="term" value="C:plasma membrane"/>
    <property type="evidence" value="ECO:0007669"/>
    <property type="project" value="UniProtKB-SubCell"/>
</dbReference>
<dbReference type="GO" id="GO:0016298">
    <property type="term" value="F:lipase activity"/>
    <property type="evidence" value="ECO:0007669"/>
    <property type="project" value="TreeGrafter"/>
</dbReference>
<dbReference type="OrthoDB" id="4339at2759"/>
<dbReference type="AlphaFoldDB" id="A0A2V3IYH3"/>
<evidence type="ECO:0000313" key="18">
    <source>
        <dbReference type="EMBL" id="PXF47206.1"/>
    </source>
</evidence>
<feature type="domain" description="Fungal lipase-type" evidence="17">
    <location>
        <begin position="274"/>
        <end position="400"/>
    </location>
</feature>
<dbReference type="PANTHER" id="PTHR45792">
    <property type="entry name" value="DIACYLGLYCEROL LIPASE HOMOLOG-RELATED"/>
    <property type="match status" value="1"/>
</dbReference>
<feature type="region of interest" description="Disordered" evidence="15">
    <location>
        <begin position="1"/>
        <end position="20"/>
    </location>
</feature>
<dbReference type="SUPFAM" id="SSF53474">
    <property type="entry name" value="alpha/beta-Hydrolases"/>
    <property type="match status" value="1"/>
</dbReference>
<keyword evidence="5 16" id="KW-0812">Transmembrane</keyword>
<keyword evidence="3" id="KW-1003">Cell membrane</keyword>
<evidence type="ECO:0000256" key="9">
    <source>
        <dbReference type="ARBA" id="ARBA00022963"/>
    </source>
</evidence>
<reference evidence="18 19" key="1">
    <citation type="journal article" date="2018" name="Mol. Biol. Evol.">
        <title>Analysis of the draft genome of the red seaweed Gracilariopsis chorda provides insights into genome size evolution in Rhodophyta.</title>
        <authorList>
            <person name="Lee J."/>
            <person name="Yang E.C."/>
            <person name="Graf L."/>
            <person name="Yang J.H."/>
            <person name="Qiu H."/>
            <person name="Zel Zion U."/>
            <person name="Chan C.X."/>
            <person name="Stephens T.G."/>
            <person name="Weber A.P.M."/>
            <person name="Boo G.H."/>
            <person name="Boo S.M."/>
            <person name="Kim K.M."/>
            <person name="Shin Y."/>
            <person name="Jung M."/>
            <person name="Lee S.J."/>
            <person name="Yim H.S."/>
            <person name="Lee J.H."/>
            <person name="Bhattacharya D."/>
            <person name="Yoon H.S."/>
        </authorList>
    </citation>
    <scope>NUCLEOTIDE SEQUENCE [LARGE SCALE GENOMIC DNA]</scope>
    <source>
        <strain evidence="18 19">SKKU-2015</strain>
        <tissue evidence="18">Whole body</tissue>
    </source>
</reference>
<dbReference type="EC" id="3.1.1.116" evidence="14"/>
<evidence type="ECO:0000256" key="10">
    <source>
        <dbReference type="ARBA" id="ARBA00022989"/>
    </source>
</evidence>
<feature type="transmembrane region" description="Helical" evidence="16">
    <location>
        <begin position="89"/>
        <end position="109"/>
    </location>
</feature>
<name>A0A2V3IYH3_9FLOR</name>
<feature type="transmembrane region" description="Helical" evidence="16">
    <location>
        <begin position="57"/>
        <end position="77"/>
    </location>
</feature>
<keyword evidence="6" id="KW-0479">Metal-binding</keyword>
<dbReference type="PANTHER" id="PTHR45792:SF8">
    <property type="entry name" value="DIACYLGLYCEROL LIPASE-ALPHA"/>
    <property type="match status" value="1"/>
</dbReference>
<evidence type="ECO:0000256" key="8">
    <source>
        <dbReference type="ARBA" id="ARBA00022837"/>
    </source>
</evidence>
<keyword evidence="9" id="KW-0442">Lipid degradation</keyword>
<sequence>MGESQLPVPPAQPGPSESSPLLIAEGDAIINMSDSQGTLALEDIEPPIGDDRRGRHWLAFLVLPGRIAIGALGYIAGATIARRATHSRFASVTGGIVSLILGQVLVTAAESRAQNIYEDERERAERVHNERIAWFEAIQAVGKIVDNFQQGLPRPSKIRHVYMDVSFLRMLHESRYQQHVVFAKESSPSVPDVLARGRFYLEYALATYGFFMLKVCGILHPSYQAGARGTRGIDVAKYVLGLQDQNILVSHLDGERISVPRHFVALDEKHRSIVIAIRGTNSISDVITDLLCENEPFAGGYAHRGMKKASEALYTSLLPTLRTASIKYRNHSIVVTGHSLGGGVAVLLTKILLMNGFADVKCYAIAPCPVFGPRHKIDPDWSDAVECFIHADDLVPTLCFTSARQLVHHMDHLHCLPLSVTQKKDIISRKDTSFLNELLETHKYEEAARDGNDTRPLYLPSHHGVHWLLPKNDPRRSGHRQSRRKLASNNGCAPAYIGTEEYGSYTVNTKIFERILVTPSCINSHFPNSYVSAFASLGIPFSNEPLNASLLTDYTKPWYSNELG</sequence>
<evidence type="ECO:0000256" key="2">
    <source>
        <dbReference type="ARBA" id="ARBA00004651"/>
    </source>
</evidence>
<comment type="subcellular location">
    <subcellularLocation>
        <location evidence="2">Cell membrane</location>
        <topology evidence="2">Multi-pass membrane protein</topology>
    </subcellularLocation>
</comment>
<keyword evidence="7" id="KW-0378">Hydrolase</keyword>
<dbReference type="EMBL" id="NBIV01000027">
    <property type="protein sequence ID" value="PXF47206.1"/>
    <property type="molecule type" value="Genomic_DNA"/>
</dbReference>
<keyword evidence="19" id="KW-1185">Reference proteome</keyword>
<dbReference type="InterPro" id="IPR029058">
    <property type="entry name" value="AB_hydrolase_fold"/>
</dbReference>
<evidence type="ECO:0000313" key="19">
    <source>
        <dbReference type="Proteomes" id="UP000247409"/>
    </source>
</evidence>
<proteinExistence type="predicted"/>
<evidence type="ECO:0000256" key="5">
    <source>
        <dbReference type="ARBA" id="ARBA00022692"/>
    </source>
</evidence>
<evidence type="ECO:0000256" key="14">
    <source>
        <dbReference type="ARBA" id="ARBA00026104"/>
    </source>
</evidence>
<evidence type="ECO:0000256" key="6">
    <source>
        <dbReference type="ARBA" id="ARBA00022723"/>
    </source>
</evidence>
<keyword evidence="8" id="KW-0106">Calcium</keyword>
<evidence type="ECO:0000256" key="7">
    <source>
        <dbReference type="ARBA" id="ARBA00022801"/>
    </source>
</evidence>
<comment type="catalytic activity">
    <reaction evidence="13">
        <text>a 1,2-diacyl-sn-glycerol + H2O = a 2-acylglycerol + a fatty acid + H(+)</text>
        <dbReference type="Rhea" id="RHEA:33275"/>
        <dbReference type="ChEBI" id="CHEBI:15377"/>
        <dbReference type="ChEBI" id="CHEBI:15378"/>
        <dbReference type="ChEBI" id="CHEBI:17389"/>
        <dbReference type="ChEBI" id="CHEBI:17815"/>
        <dbReference type="ChEBI" id="CHEBI:28868"/>
        <dbReference type="EC" id="3.1.1.116"/>
    </reaction>
    <physiologicalReaction direction="left-to-right" evidence="13">
        <dbReference type="Rhea" id="RHEA:33276"/>
    </physiologicalReaction>
</comment>
<keyword evidence="11" id="KW-0443">Lipid metabolism</keyword>
<comment type="caution">
    <text evidence="18">The sequence shown here is derived from an EMBL/GenBank/DDBJ whole genome shotgun (WGS) entry which is preliminary data.</text>
</comment>
<keyword evidence="10 16" id="KW-1133">Transmembrane helix</keyword>
<dbReference type="CDD" id="cd00519">
    <property type="entry name" value="Lipase_3"/>
    <property type="match status" value="1"/>
</dbReference>
<evidence type="ECO:0000256" key="11">
    <source>
        <dbReference type="ARBA" id="ARBA00023098"/>
    </source>
</evidence>
<evidence type="ECO:0000256" key="4">
    <source>
        <dbReference type="ARBA" id="ARBA00022553"/>
    </source>
</evidence>
<keyword evidence="4" id="KW-0597">Phosphoprotein</keyword>
<keyword evidence="12 16" id="KW-0472">Membrane</keyword>